<proteinExistence type="predicted"/>
<evidence type="ECO:0000313" key="2">
    <source>
        <dbReference type="Proteomes" id="UP000507979"/>
    </source>
</evidence>
<accession>A0A6J5AD05</accession>
<dbReference type="EMBL" id="CADIJR010000031">
    <property type="protein sequence ID" value="CAB3660945.1"/>
    <property type="molecule type" value="Genomic_DNA"/>
</dbReference>
<keyword evidence="2" id="KW-1185">Reference proteome</keyword>
<reference evidence="1 2" key="1">
    <citation type="submission" date="2020-04" db="EMBL/GenBank/DDBJ databases">
        <authorList>
            <person name="De Canck E."/>
        </authorList>
    </citation>
    <scope>NUCLEOTIDE SEQUENCE [LARGE SCALE GENOMIC DNA]</scope>
    <source>
        <strain evidence="1 2">LMG 26845</strain>
    </source>
</reference>
<dbReference type="AlphaFoldDB" id="A0A6J5AD05"/>
<name>A0A6J5AD05_9BURK</name>
<organism evidence="1 2">
    <name type="scientific">Achromobacter insuavis</name>
    <dbReference type="NCBI Taxonomy" id="1287735"/>
    <lineage>
        <taxon>Bacteria</taxon>
        <taxon>Pseudomonadati</taxon>
        <taxon>Pseudomonadota</taxon>
        <taxon>Betaproteobacteria</taxon>
        <taxon>Burkholderiales</taxon>
        <taxon>Alcaligenaceae</taxon>
        <taxon>Achromobacter</taxon>
    </lineage>
</organism>
<evidence type="ECO:0000313" key="1">
    <source>
        <dbReference type="EMBL" id="CAB3660945.1"/>
    </source>
</evidence>
<dbReference type="GeneID" id="92899131"/>
<protein>
    <submittedName>
        <fullName evidence="1">Uncharacterized protein</fullName>
    </submittedName>
</protein>
<dbReference type="RefSeq" id="WP_180180094.1">
    <property type="nucleotide sequence ID" value="NZ_CADIJR010000031.1"/>
</dbReference>
<gene>
    <name evidence="1" type="ORF">LMG26845_03269</name>
</gene>
<sequence length="81" mass="8591">MTTLWGGNLAGELGSGAAPYLATEIKRRIGYRTIPQPTRWRTRAAQLNDPSPLAGCLGAGGGELAARVIPGNCSQERRPML</sequence>
<dbReference type="Proteomes" id="UP000507979">
    <property type="component" value="Unassembled WGS sequence"/>
</dbReference>